<dbReference type="InterPro" id="IPR050972">
    <property type="entry name" value="SDr-like"/>
</dbReference>
<dbReference type="EMBL" id="JAPCXB010000017">
    <property type="protein sequence ID" value="KAJ1614715.1"/>
    <property type="molecule type" value="Genomic_DNA"/>
</dbReference>
<reference evidence="2" key="1">
    <citation type="submission" date="2022-10" db="EMBL/GenBank/DDBJ databases">
        <title>Adaptive evolution leads to modifications in subtelomeric GC content in a zoonotic Cryptosporidium species.</title>
        <authorList>
            <person name="Li J."/>
            <person name="Feng Y."/>
            <person name="Xiao L."/>
        </authorList>
    </citation>
    <scope>NUCLEOTIDE SEQUENCE</scope>
    <source>
        <strain evidence="2">25894</strain>
    </source>
</reference>
<evidence type="ECO:0000313" key="3">
    <source>
        <dbReference type="Proteomes" id="UP001071777"/>
    </source>
</evidence>
<name>A0ABQ8PAQ2_9CRYT</name>
<proteinExistence type="predicted"/>
<evidence type="ECO:0000313" key="2">
    <source>
        <dbReference type="EMBL" id="KAJ1614715.1"/>
    </source>
</evidence>
<dbReference type="PANTHER" id="PTHR34403">
    <property type="entry name" value="TOL-PAL SYSTEM PROTEIN TOLA"/>
    <property type="match status" value="1"/>
</dbReference>
<feature type="compositionally biased region" description="Basic and acidic residues" evidence="1">
    <location>
        <begin position="38"/>
        <end position="49"/>
    </location>
</feature>
<feature type="region of interest" description="Disordered" evidence="1">
    <location>
        <begin position="257"/>
        <end position="336"/>
    </location>
</feature>
<organism evidence="2 3">
    <name type="scientific">Cryptosporidium canis</name>
    <dbReference type="NCBI Taxonomy" id="195482"/>
    <lineage>
        <taxon>Eukaryota</taxon>
        <taxon>Sar</taxon>
        <taxon>Alveolata</taxon>
        <taxon>Apicomplexa</taxon>
        <taxon>Conoidasida</taxon>
        <taxon>Coccidia</taxon>
        <taxon>Eucoccidiorida</taxon>
        <taxon>Eimeriorina</taxon>
        <taxon>Cryptosporidiidae</taxon>
        <taxon>Cryptosporidium</taxon>
    </lineage>
</organism>
<accession>A0ABQ8PAQ2</accession>
<keyword evidence="3" id="KW-1185">Reference proteome</keyword>
<dbReference type="Proteomes" id="UP001071777">
    <property type="component" value="Unassembled WGS sequence"/>
</dbReference>
<feature type="compositionally biased region" description="Basic and acidic residues" evidence="1">
    <location>
        <begin position="1"/>
        <end position="10"/>
    </location>
</feature>
<feature type="region of interest" description="Disordered" evidence="1">
    <location>
        <begin position="1"/>
        <end position="49"/>
    </location>
</feature>
<comment type="caution">
    <text evidence="2">The sequence shown here is derived from an EMBL/GenBank/DDBJ whole genome shotgun (WGS) entry which is preliminary data.</text>
</comment>
<protein>
    <submittedName>
        <fullName evidence="2">Uncharacterized protein</fullName>
    </submittedName>
</protein>
<sequence>MEPGGDEREAPCVGALGGAAQQGSRRVQRNGPPLLVVPDRHGPSQTQERDAVDQVVSLVLGGVGVHRGLDEVDHPELQPLESVVVQLRPHLPDVVQACWQVGLSGEDSGLDDGEAVRELVRGLERVPAELGLDPPDVVQVELVAKADQGVVPDVELSAVQLLDHGGDSDRVQRVVGNHGPSLQVPERHRQVGDRLVADVVVGRLGYWIGRDPHQGLDGLDSPSRPVPGMFRLGSGYDWKTLKECWWLWWLRVEDEPELDPGPDPELELEAGPEPDPDPGPDPELETGPEPDPDPDPETGPEPDPEPDPDPELETGPELELEPEPETGPEPEPEPCC</sequence>
<gene>
    <name evidence="2" type="ORF">OJ252_508</name>
</gene>
<evidence type="ECO:0000256" key="1">
    <source>
        <dbReference type="SAM" id="MobiDB-lite"/>
    </source>
</evidence>
<dbReference type="PANTHER" id="PTHR34403:SF14">
    <property type="entry name" value="OS05G0225800 PROTEIN"/>
    <property type="match status" value="1"/>
</dbReference>